<sequence>MSLRNSVGVGFNLTSSLNIVEAKAAEAPEPFGGDFFGQDYTAADFPGFDNPAAAGSDSDSDMDDDSNSAIQVEQHWEPERPVQPSYMDVDIMENPIFRPRNPLLRLPAHRDGIYVQTFGGRAGAPLPSVQHHTARDSRDGYGWYKSHIPSSGENIWAPFVSKMDWELAHWAKLRGAGSTAFSDLLAIDGVSEALGLSYHNSNELNNIIDKELPTRHPAFTREEVVIAGQAFDLYRRDILECIQALYGNPDHCQYLCFTPERHYADADKTIRLYHDFNTGKWWWDTQKAVEADKPGATIIPVIISSDKTQITLFRNKSAYPVYLTIGNLPKEIRRKPSQQGQILLAYLPTSRLEHITNKAARRRAVTNLFHACMKHLVTPLEQAGLEGVIMESGDGVKCRGHPILASYIGDYLEQTLVTTVYYGDCPTCDAEKNELETYPCKRPYRDIEAALIAIGTIGTDVWVEKCLEVNVKPVQHPFWENLPYTNIFASITPDILHQLYQGVMKHLTAWLTEICGADEIDARQLAHFWIFSTLHPIQFTVALDSFHENRDIFVDLGVRENFNLPKLHFLCHYSRAIKYYGTTDNYNTETTECLHIDLAKDAYRASNHKDEYAQMTRWLERREKIFHHTNYVAWRLSGGATNSDFNPESLTSTPTPDSCIGKRYDFPGAQRSLEDLKCVFKQKVTQFPTVKAVALSKLQDTGANGYHAIHFQHALKRFLVQYRDPSVPLNQVDDYARFVVLPFRSLPIWHKVKFINLGLYGKKTVDSISVHPCHINGDGEVIRPSRFDTALLKVKDEGSWVKGKTSIENLLEYSVKYLPESYISIITVVLMIAVILHASREPD</sequence>
<evidence type="ECO:0000313" key="3">
    <source>
        <dbReference type="Proteomes" id="UP001176059"/>
    </source>
</evidence>
<dbReference type="InterPro" id="IPR041078">
    <property type="entry name" value="Plavaka"/>
</dbReference>
<dbReference type="EMBL" id="JANVFO010000076">
    <property type="protein sequence ID" value="KAJ3716762.1"/>
    <property type="molecule type" value="Genomic_DNA"/>
</dbReference>
<keyword evidence="3" id="KW-1185">Reference proteome</keyword>
<reference evidence="2" key="2">
    <citation type="journal article" date="2023" name="Proc. Natl. Acad. Sci. U.S.A.">
        <title>A global phylogenomic analysis of the shiitake genus Lentinula.</title>
        <authorList>
            <person name="Sierra-Patev S."/>
            <person name="Min B."/>
            <person name="Naranjo-Ortiz M."/>
            <person name="Looney B."/>
            <person name="Konkel Z."/>
            <person name="Slot J.C."/>
            <person name="Sakamoto Y."/>
            <person name="Steenwyk J.L."/>
            <person name="Rokas A."/>
            <person name="Carro J."/>
            <person name="Camarero S."/>
            <person name="Ferreira P."/>
            <person name="Molpeceres G."/>
            <person name="Ruiz-Duenas F.J."/>
            <person name="Serrano A."/>
            <person name="Henrissat B."/>
            <person name="Drula E."/>
            <person name="Hughes K.W."/>
            <person name="Mata J.L."/>
            <person name="Ishikawa N.K."/>
            <person name="Vargas-Isla R."/>
            <person name="Ushijima S."/>
            <person name="Smith C.A."/>
            <person name="Donoghue J."/>
            <person name="Ahrendt S."/>
            <person name="Andreopoulos W."/>
            <person name="He G."/>
            <person name="LaButti K."/>
            <person name="Lipzen A."/>
            <person name="Ng V."/>
            <person name="Riley R."/>
            <person name="Sandor L."/>
            <person name="Barry K."/>
            <person name="Martinez A.T."/>
            <person name="Xiao Y."/>
            <person name="Gibbons J.G."/>
            <person name="Terashima K."/>
            <person name="Grigoriev I.V."/>
            <person name="Hibbett D."/>
        </authorList>
    </citation>
    <scope>NUCLEOTIDE SEQUENCE</scope>
    <source>
        <strain evidence="2">ET3784</strain>
    </source>
</reference>
<reference evidence="2" key="1">
    <citation type="submission" date="2022-08" db="EMBL/GenBank/DDBJ databases">
        <authorList>
            <consortium name="DOE Joint Genome Institute"/>
            <person name="Min B."/>
            <person name="Sierra-Patev S."/>
            <person name="Naranjo-Ortiz M."/>
            <person name="Looney B."/>
            <person name="Konkel Z."/>
            <person name="Slot J.C."/>
            <person name="Sakamoto Y."/>
            <person name="Steenwyk J.L."/>
            <person name="Rokas A."/>
            <person name="Carro J."/>
            <person name="Camarero S."/>
            <person name="Ferreira P."/>
            <person name="Molpeceres G."/>
            <person name="Ruiz-duenas F.J."/>
            <person name="Serrano A."/>
            <person name="Henrissat B."/>
            <person name="Drula E."/>
            <person name="Hughes K.W."/>
            <person name="Mata J.L."/>
            <person name="Ishikawa N.K."/>
            <person name="Vargas-Isla R."/>
            <person name="Ushijima S."/>
            <person name="Smith C.A."/>
            <person name="Ahrendt S."/>
            <person name="Andreopoulos W."/>
            <person name="He G."/>
            <person name="LaButti K."/>
            <person name="Lipzen A."/>
            <person name="Ng V."/>
            <person name="Riley R."/>
            <person name="Sandor L."/>
            <person name="Barry K."/>
            <person name="Martinez A.T."/>
            <person name="Xiao Y."/>
            <person name="Gibbons J.G."/>
            <person name="Terashima K."/>
            <person name="Hibbett D.S."/>
            <person name="Grigoriev I.V."/>
        </authorList>
    </citation>
    <scope>NUCLEOTIDE SEQUENCE</scope>
    <source>
        <strain evidence="2">ET3784</strain>
    </source>
</reference>
<dbReference type="AlphaFoldDB" id="A0AA38JAY4"/>
<protein>
    <submittedName>
        <fullName evidence="2">Uncharacterized protein</fullName>
    </submittedName>
</protein>
<comment type="caution">
    <text evidence="2">The sequence shown here is derived from an EMBL/GenBank/DDBJ whole genome shotgun (WGS) entry which is preliminary data.</text>
</comment>
<evidence type="ECO:0000313" key="2">
    <source>
        <dbReference type="EMBL" id="KAJ3716762.1"/>
    </source>
</evidence>
<organism evidence="2 3">
    <name type="scientific">Lentinula guzmanii</name>
    <dbReference type="NCBI Taxonomy" id="2804957"/>
    <lineage>
        <taxon>Eukaryota</taxon>
        <taxon>Fungi</taxon>
        <taxon>Dikarya</taxon>
        <taxon>Basidiomycota</taxon>
        <taxon>Agaricomycotina</taxon>
        <taxon>Agaricomycetes</taxon>
        <taxon>Agaricomycetidae</taxon>
        <taxon>Agaricales</taxon>
        <taxon>Marasmiineae</taxon>
        <taxon>Omphalotaceae</taxon>
        <taxon>Lentinula</taxon>
    </lineage>
</organism>
<accession>A0AA38JAY4</accession>
<proteinExistence type="predicted"/>
<name>A0AA38JAY4_9AGAR</name>
<dbReference type="Pfam" id="PF18759">
    <property type="entry name" value="Plavaka"/>
    <property type="match status" value="1"/>
</dbReference>
<gene>
    <name evidence="2" type="ORF">DFJ43DRAFT_1043218</name>
</gene>
<evidence type="ECO:0000256" key="1">
    <source>
        <dbReference type="SAM" id="MobiDB-lite"/>
    </source>
</evidence>
<dbReference type="Proteomes" id="UP001176059">
    <property type="component" value="Unassembled WGS sequence"/>
</dbReference>
<feature type="region of interest" description="Disordered" evidence="1">
    <location>
        <begin position="46"/>
        <end position="67"/>
    </location>
</feature>